<accession>A0A2K4ZKC0</accession>
<dbReference type="Proteomes" id="UP000236311">
    <property type="component" value="Unassembled WGS sequence"/>
</dbReference>
<reference evidence="1 2" key="1">
    <citation type="submission" date="2018-01" db="EMBL/GenBank/DDBJ databases">
        <authorList>
            <person name="Gaut B.S."/>
            <person name="Morton B.R."/>
            <person name="Clegg M.T."/>
            <person name="Duvall M.R."/>
        </authorList>
    </citation>
    <scope>NUCLEOTIDE SEQUENCE [LARGE SCALE GENOMIC DNA]</scope>
    <source>
        <strain evidence="1">GP69</strain>
    </source>
</reference>
<proteinExistence type="predicted"/>
<sequence>MGAGLKNGESDREELELLIPSETIRAYVRETGWTFTDFQKAALLHHRGLLLKDEHAHLKALGDRTADHVLKGQTAEYLEGMEKGFQDFRENSGRNCIYVLKVREDGGFWNRDYLVRGYFFDWEMALGYGKKEKEPFEIEKYLVDGIHELEDGTCSHESVAEIRFDRDGEAVCFWNSGEMAGFDNKRFEEAIIEIPNPFERGDIVKCKGMDGQELFGIVEGRREEWLERLKWHLDRVKDGDSGVDFQDLLISVAFLCEDGTFAFSDSTIPLDLERYQPREVDWANGSADTLLLCARDIYRGRGCPSTFFDMLERYRQSGRKGIG</sequence>
<name>A0A2K4ZKC0_9FIRM</name>
<dbReference type="AlphaFoldDB" id="A0A2K4ZKC0"/>
<dbReference type="OrthoDB" id="2039537at2"/>
<dbReference type="RefSeq" id="WP_146040112.1">
    <property type="nucleotide sequence ID" value="NZ_JANJZD010000020.1"/>
</dbReference>
<evidence type="ECO:0000313" key="1">
    <source>
        <dbReference type="EMBL" id="SOY30928.1"/>
    </source>
</evidence>
<dbReference type="EMBL" id="OFSM01000020">
    <property type="protein sequence ID" value="SOY30928.1"/>
    <property type="molecule type" value="Genomic_DNA"/>
</dbReference>
<keyword evidence="2" id="KW-1185">Reference proteome</keyword>
<gene>
    <name evidence="1" type="ORF">AMURIS_03662</name>
</gene>
<organism evidence="1 2">
    <name type="scientific">Acetatifactor muris</name>
    <dbReference type="NCBI Taxonomy" id="879566"/>
    <lineage>
        <taxon>Bacteria</taxon>
        <taxon>Bacillati</taxon>
        <taxon>Bacillota</taxon>
        <taxon>Clostridia</taxon>
        <taxon>Lachnospirales</taxon>
        <taxon>Lachnospiraceae</taxon>
        <taxon>Acetatifactor</taxon>
    </lineage>
</organism>
<protein>
    <submittedName>
        <fullName evidence="1">Uncharacterized protein</fullName>
    </submittedName>
</protein>
<evidence type="ECO:0000313" key="2">
    <source>
        <dbReference type="Proteomes" id="UP000236311"/>
    </source>
</evidence>